<dbReference type="GO" id="GO:0003841">
    <property type="term" value="F:1-acylglycerol-3-phosphate O-acyltransferase activity"/>
    <property type="evidence" value="ECO:0007669"/>
    <property type="project" value="TreeGrafter"/>
</dbReference>
<dbReference type="NCBIfam" id="TIGR01488">
    <property type="entry name" value="HAD-SF-IB"/>
    <property type="match status" value="1"/>
</dbReference>
<sequence>MNTLDSHLDSIASNTGGPGRVAFFDLDRTLIAGYSILAMGMETARHAATRGKLADAAKIMQEVLRQRTAGSGGNYHKLVKRLARALTGVDEATLRELGNRAFDNSLARNLYPEAVALVEAHRAAGDHLVIVTAASRYQVEPVARILGIDEICCTQLEVQQGRFTGNVIAPLCYGEGKTMAARRVARKFDCQLKHAYFYSDASADLPLLKKVGHPVAVNPSEKLAVHARNKHWPQLHFASRGMPKLENIARTALVMESLLAATALGAISRKLGLDPALNANRVTRMVGDFASNFAGLELDIEGYDNLHRERPVVYIFNHQSLMDSVVLARLLRDDVVALCKKEMASKPIIGPMLQQVDTIFVDRDERDQGAVLKRALAALESGRSLVIAPEGTRSTLGDIQPFRHGAFLLAKKAGVPIVPIVLHNVKDALPKGAFLVRPARVRVTVLEPIPAQSITSVRGACRDLEDTYSELLGKSPQAALPHTLSA</sequence>
<dbReference type="OrthoDB" id="9784466at2"/>
<dbReference type="NCBIfam" id="TIGR01490">
    <property type="entry name" value="HAD-SF-IB-hyp1"/>
    <property type="match status" value="1"/>
</dbReference>
<dbReference type="AlphaFoldDB" id="A0A4Z0M6Z1"/>
<organism evidence="5 6">
    <name type="scientific">Mangrovimicrobium sediminis</name>
    <dbReference type="NCBI Taxonomy" id="2562682"/>
    <lineage>
        <taxon>Bacteria</taxon>
        <taxon>Pseudomonadati</taxon>
        <taxon>Pseudomonadota</taxon>
        <taxon>Gammaproteobacteria</taxon>
        <taxon>Cellvibrionales</taxon>
        <taxon>Halieaceae</taxon>
        <taxon>Mangrovimicrobium</taxon>
    </lineage>
</organism>
<dbReference type="SMART" id="SM00563">
    <property type="entry name" value="PlsC"/>
    <property type="match status" value="1"/>
</dbReference>
<keyword evidence="3" id="KW-0012">Acyltransferase</keyword>
<name>A0A4Z0M6Z1_9GAMM</name>
<dbReference type="PANTHER" id="PTHR10434">
    <property type="entry name" value="1-ACYL-SN-GLYCEROL-3-PHOSPHATE ACYLTRANSFERASE"/>
    <property type="match status" value="1"/>
</dbReference>
<dbReference type="GO" id="GO:0016787">
    <property type="term" value="F:hydrolase activity"/>
    <property type="evidence" value="ECO:0007669"/>
    <property type="project" value="UniProtKB-KW"/>
</dbReference>
<dbReference type="Pfam" id="PF12710">
    <property type="entry name" value="HAD"/>
    <property type="match status" value="1"/>
</dbReference>
<evidence type="ECO:0000256" key="1">
    <source>
        <dbReference type="ARBA" id="ARBA00005189"/>
    </source>
</evidence>
<dbReference type="InterPro" id="IPR006385">
    <property type="entry name" value="HAD_hydro_SerB1"/>
</dbReference>
<evidence type="ECO:0000259" key="4">
    <source>
        <dbReference type="SMART" id="SM00563"/>
    </source>
</evidence>
<comment type="caution">
    <text evidence="5">The sequence shown here is derived from an EMBL/GenBank/DDBJ whole genome shotgun (WGS) entry which is preliminary data.</text>
</comment>
<reference evidence="5 6" key="1">
    <citation type="submission" date="2019-04" db="EMBL/GenBank/DDBJ databases">
        <title>Taxonomy of novel Haliea sp. from mangrove soil of West Coast of India.</title>
        <authorList>
            <person name="Verma A."/>
            <person name="Kumar P."/>
            <person name="Krishnamurthi S."/>
        </authorList>
    </citation>
    <scope>NUCLEOTIDE SEQUENCE [LARGE SCALE GENOMIC DNA]</scope>
    <source>
        <strain evidence="5 6">SAOS-164</strain>
    </source>
</reference>
<dbReference type="InterPro" id="IPR023214">
    <property type="entry name" value="HAD_sf"/>
</dbReference>
<dbReference type="SUPFAM" id="SSF56784">
    <property type="entry name" value="HAD-like"/>
    <property type="match status" value="1"/>
</dbReference>
<evidence type="ECO:0000313" key="6">
    <source>
        <dbReference type="Proteomes" id="UP000298050"/>
    </source>
</evidence>
<dbReference type="CDD" id="cd07989">
    <property type="entry name" value="LPLAT_AGPAT-like"/>
    <property type="match status" value="1"/>
</dbReference>
<keyword evidence="6" id="KW-1185">Reference proteome</keyword>
<keyword evidence="5" id="KW-0378">Hydrolase</keyword>
<dbReference type="InterPro" id="IPR036412">
    <property type="entry name" value="HAD-like_sf"/>
</dbReference>
<dbReference type="EMBL" id="SRLE01000004">
    <property type="protein sequence ID" value="TGD75180.1"/>
    <property type="molecule type" value="Genomic_DNA"/>
</dbReference>
<dbReference type="PANTHER" id="PTHR10434:SF66">
    <property type="entry name" value="PHOSPHOLIPID_GLYCEROL ACYLTRANSFERASE DOMAIN-CONTAINING PROTEIN"/>
    <property type="match status" value="1"/>
</dbReference>
<dbReference type="Gene3D" id="1.20.1440.100">
    <property type="entry name" value="SG protein - dephosphorylation function"/>
    <property type="match status" value="1"/>
</dbReference>
<proteinExistence type="predicted"/>
<feature type="domain" description="Phospholipid/glycerol acyltransferase" evidence="4">
    <location>
        <begin position="312"/>
        <end position="425"/>
    </location>
</feature>
<dbReference type="InterPro" id="IPR002123">
    <property type="entry name" value="Plipid/glycerol_acylTrfase"/>
</dbReference>
<evidence type="ECO:0000313" key="5">
    <source>
        <dbReference type="EMBL" id="TGD75180.1"/>
    </source>
</evidence>
<dbReference type="RefSeq" id="WP_135441321.1">
    <property type="nucleotide sequence ID" value="NZ_SRLE01000004.1"/>
</dbReference>
<accession>A0A4Z0M6Z1</accession>
<dbReference type="Gene3D" id="3.40.50.1000">
    <property type="entry name" value="HAD superfamily/HAD-like"/>
    <property type="match status" value="1"/>
</dbReference>
<comment type="pathway">
    <text evidence="1">Lipid metabolism.</text>
</comment>
<keyword evidence="2" id="KW-0808">Transferase</keyword>
<protein>
    <submittedName>
        <fullName evidence="5">HAD-IB family hydrolase</fullName>
    </submittedName>
</protein>
<dbReference type="Pfam" id="PF01553">
    <property type="entry name" value="Acyltransferase"/>
    <property type="match status" value="1"/>
</dbReference>
<dbReference type="CDD" id="cd02612">
    <property type="entry name" value="HAD_PGPPase"/>
    <property type="match status" value="1"/>
</dbReference>
<dbReference type="SUPFAM" id="SSF69593">
    <property type="entry name" value="Glycerol-3-phosphate (1)-acyltransferase"/>
    <property type="match status" value="1"/>
</dbReference>
<gene>
    <name evidence="5" type="ORF">E4634_04030</name>
</gene>
<dbReference type="GO" id="GO:0006654">
    <property type="term" value="P:phosphatidic acid biosynthetic process"/>
    <property type="evidence" value="ECO:0007669"/>
    <property type="project" value="TreeGrafter"/>
</dbReference>
<dbReference type="Proteomes" id="UP000298050">
    <property type="component" value="Unassembled WGS sequence"/>
</dbReference>
<evidence type="ECO:0000256" key="3">
    <source>
        <dbReference type="ARBA" id="ARBA00023315"/>
    </source>
</evidence>
<evidence type="ECO:0000256" key="2">
    <source>
        <dbReference type="ARBA" id="ARBA00022679"/>
    </source>
</evidence>